<feature type="domain" description="HIT" evidence="2">
    <location>
        <begin position="3"/>
        <end position="105"/>
    </location>
</feature>
<evidence type="ECO:0000259" key="2">
    <source>
        <dbReference type="PROSITE" id="PS51084"/>
    </source>
</evidence>
<evidence type="ECO:0000313" key="3">
    <source>
        <dbReference type="EMBL" id="RKQ73558.1"/>
    </source>
</evidence>
<dbReference type="PIRSF" id="PIRSF000714">
    <property type="entry name" value="HIT"/>
    <property type="match status" value="1"/>
</dbReference>
<comment type="caution">
    <text evidence="3">The sequence shown here is derived from an EMBL/GenBank/DDBJ whole genome shotgun (WGS) entry which is preliminary data.</text>
</comment>
<dbReference type="OrthoDB" id="9799145at2"/>
<organism evidence="3 4">
    <name type="scientific">Oceanibaculum indicum</name>
    <dbReference type="NCBI Taxonomy" id="526216"/>
    <lineage>
        <taxon>Bacteria</taxon>
        <taxon>Pseudomonadati</taxon>
        <taxon>Pseudomonadota</taxon>
        <taxon>Alphaproteobacteria</taxon>
        <taxon>Rhodospirillales</taxon>
        <taxon>Oceanibaculaceae</taxon>
        <taxon>Oceanibaculum</taxon>
    </lineage>
</organism>
<dbReference type="EMBL" id="RBIG01000001">
    <property type="protein sequence ID" value="RKQ73558.1"/>
    <property type="molecule type" value="Genomic_DNA"/>
</dbReference>
<evidence type="ECO:0000313" key="4">
    <source>
        <dbReference type="Proteomes" id="UP000277424"/>
    </source>
</evidence>
<comment type="caution">
    <text evidence="1">Lacks conserved residue(s) required for the propagation of feature annotation.</text>
</comment>
<dbReference type="InterPro" id="IPR026026">
    <property type="entry name" value="HIT_Hint"/>
</dbReference>
<dbReference type="GO" id="GO:0016787">
    <property type="term" value="F:hydrolase activity"/>
    <property type="evidence" value="ECO:0007669"/>
    <property type="project" value="UniProtKB-KW"/>
</dbReference>
<proteinExistence type="predicted"/>
<dbReference type="SUPFAM" id="SSF54197">
    <property type="entry name" value="HIT-like"/>
    <property type="match status" value="1"/>
</dbReference>
<sequence>MTDFALHPQLAADTLEVGRYPLCRVLLMMDATYPWLVLVPQRRDIREIHELPPEDRAVLMEEIVRTTQGLQARYNPTKLNVAALGNMVPQLHVHVIARFATDPAWPGPVWGKVPPRPYAAGEAEKLIVSLRPLLGL</sequence>
<protein>
    <submittedName>
        <fullName evidence="3">Diadenosine tetraphosphate (Ap4A) HIT family hydrolase</fullName>
    </submittedName>
</protein>
<keyword evidence="3" id="KW-0378">Hydrolase</keyword>
<dbReference type="InterPro" id="IPR036265">
    <property type="entry name" value="HIT-like_sf"/>
</dbReference>
<dbReference type="AlphaFoldDB" id="A0A420WR81"/>
<dbReference type="RefSeq" id="WP_008943365.1">
    <property type="nucleotide sequence ID" value="NZ_RBIG01000001.1"/>
</dbReference>
<reference evidence="3 4" key="1">
    <citation type="submission" date="2018-10" db="EMBL/GenBank/DDBJ databases">
        <title>Comparative analysis of microorganisms from saline springs in Andes Mountain Range, Colombia.</title>
        <authorList>
            <person name="Rubin E."/>
        </authorList>
    </citation>
    <scope>NUCLEOTIDE SEQUENCE [LARGE SCALE GENOMIC DNA]</scope>
    <source>
        <strain evidence="3 4">USBA 36</strain>
    </source>
</reference>
<dbReference type="PROSITE" id="PS51084">
    <property type="entry name" value="HIT_2"/>
    <property type="match status" value="1"/>
</dbReference>
<dbReference type="Pfam" id="PF01230">
    <property type="entry name" value="HIT"/>
    <property type="match status" value="1"/>
</dbReference>
<gene>
    <name evidence="3" type="ORF">BCL74_1347</name>
</gene>
<accession>A0A420WR81</accession>
<evidence type="ECO:0000256" key="1">
    <source>
        <dbReference type="PROSITE-ProRule" id="PRU00464"/>
    </source>
</evidence>
<dbReference type="Proteomes" id="UP000277424">
    <property type="component" value="Unassembled WGS sequence"/>
</dbReference>
<dbReference type="Gene3D" id="3.30.428.10">
    <property type="entry name" value="HIT-like"/>
    <property type="match status" value="1"/>
</dbReference>
<name>A0A420WR81_9PROT</name>
<dbReference type="InterPro" id="IPR011146">
    <property type="entry name" value="HIT-like"/>
</dbReference>